<proteinExistence type="predicted"/>
<gene>
    <name evidence="3" type="primary">LOC102806040</name>
</gene>
<protein>
    <submittedName>
        <fullName evidence="3">Voltage-dependent calcium channel subunit alpha-2/delta-4-like</fullName>
    </submittedName>
</protein>
<reference evidence="3" key="1">
    <citation type="submission" date="2025-08" db="UniProtKB">
        <authorList>
            <consortium name="RefSeq"/>
        </authorList>
    </citation>
    <scope>IDENTIFICATION</scope>
    <source>
        <tissue evidence="3">Testes</tissue>
    </source>
</reference>
<dbReference type="GeneID" id="102806040"/>
<evidence type="ECO:0000313" key="2">
    <source>
        <dbReference type="Proteomes" id="UP000694865"/>
    </source>
</evidence>
<organism evidence="2 3">
    <name type="scientific">Saccoglossus kowalevskii</name>
    <name type="common">Acorn worm</name>
    <dbReference type="NCBI Taxonomy" id="10224"/>
    <lineage>
        <taxon>Eukaryota</taxon>
        <taxon>Metazoa</taxon>
        <taxon>Hemichordata</taxon>
        <taxon>Enteropneusta</taxon>
        <taxon>Harrimaniidae</taxon>
        <taxon>Saccoglossus</taxon>
    </lineage>
</organism>
<evidence type="ECO:0000313" key="3">
    <source>
        <dbReference type="RefSeq" id="XP_006826069.1"/>
    </source>
</evidence>
<feature type="domain" description="VWA N-terminal" evidence="1">
    <location>
        <begin position="67"/>
        <end position="129"/>
    </location>
</feature>
<sequence length="130" mass="14730">EYETQLHQGTLTVTQIDGDEMISNIAKNVDDMLRHKVEAVENLVRAAERANVETPDVDELLYSPTSPTTVTYYNAMLINQNYDNKTQQYESFDGLGGRFDLTPDEHFNNIEVNITESTVQVPTNVFNKGE</sequence>
<feature type="non-terminal residue" evidence="3">
    <location>
        <position position="1"/>
    </location>
</feature>
<dbReference type="InterPro" id="IPR013608">
    <property type="entry name" value="VWA_N"/>
</dbReference>
<dbReference type="RefSeq" id="XP_006826069.1">
    <property type="nucleotide sequence ID" value="XM_006826006.1"/>
</dbReference>
<accession>A0ABM0N1C8</accession>
<dbReference type="Proteomes" id="UP000694865">
    <property type="component" value="Unplaced"/>
</dbReference>
<evidence type="ECO:0000259" key="1">
    <source>
        <dbReference type="Pfam" id="PF08399"/>
    </source>
</evidence>
<name>A0ABM0N1C8_SACKO</name>
<dbReference type="Pfam" id="PF08399">
    <property type="entry name" value="VWA_N"/>
    <property type="match status" value="1"/>
</dbReference>
<keyword evidence="2" id="KW-1185">Reference proteome</keyword>